<sequence>GNDIGWWVDGRSPTYILGNFERGRSPGTNWSAMLYYDAMFEEWGTPA</sequence>
<protein>
    <submittedName>
        <fullName evidence="1">Uncharacterized protein</fullName>
    </submittedName>
</protein>
<name>X1U705_9ZZZZ</name>
<evidence type="ECO:0000313" key="1">
    <source>
        <dbReference type="EMBL" id="GAI88079.1"/>
    </source>
</evidence>
<proteinExistence type="predicted"/>
<feature type="non-terminal residue" evidence="1">
    <location>
        <position position="1"/>
    </location>
</feature>
<organism evidence="1">
    <name type="scientific">marine sediment metagenome</name>
    <dbReference type="NCBI Taxonomy" id="412755"/>
    <lineage>
        <taxon>unclassified sequences</taxon>
        <taxon>metagenomes</taxon>
        <taxon>ecological metagenomes</taxon>
    </lineage>
</organism>
<reference evidence="1" key="1">
    <citation type="journal article" date="2014" name="Front. Microbiol.">
        <title>High frequency of phylogenetically diverse reductive dehalogenase-homologous genes in deep subseafloor sedimentary metagenomes.</title>
        <authorList>
            <person name="Kawai M."/>
            <person name="Futagami T."/>
            <person name="Toyoda A."/>
            <person name="Takaki Y."/>
            <person name="Nishi S."/>
            <person name="Hori S."/>
            <person name="Arai W."/>
            <person name="Tsubouchi T."/>
            <person name="Morono Y."/>
            <person name="Uchiyama I."/>
            <person name="Ito T."/>
            <person name="Fujiyama A."/>
            <person name="Inagaki F."/>
            <person name="Takami H."/>
        </authorList>
    </citation>
    <scope>NUCLEOTIDE SEQUENCE</scope>
    <source>
        <strain evidence="1">Expedition CK06-06</strain>
    </source>
</reference>
<comment type="caution">
    <text evidence="1">The sequence shown here is derived from an EMBL/GenBank/DDBJ whole genome shotgun (WGS) entry which is preliminary data.</text>
</comment>
<accession>X1U705</accession>
<dbReference type="AlphaFoldDB" id="X1U705"/>
<dbReference type="EMBL" id="BARW01023887">
    <property type="protein sequence ID" value="GAI88079.1"/>
    <property type="molecule type" value="Genomic_DNA"/>
</dbReference>
<gene>
    <name evidence="1" type="ORF">S12H4_39517</name>
</gene>